<dbReference type="AlphaFoldDB" id="V6KTZ6"/>
<evidence type="ECO:0000313" key="1">
    <source>
        <dbReference type="EMBL" id="EST35493.1"/>
    </source>
</evidence>
<gene>
    <name evidence="1" type="ORF">M878_05380</name>
</gene>
<keyword evidence="2" id="KW-1185">Reference proteome</keyword>
<accession>V6KTZ6</accession>
<dbReference type="PATRIC" id="fig|1352936.5.peg.1150"/>
<organism evidence="1 2">
    <name type="scientific">Streptomyces roseochromogenus subsp. oscitans DS 12.976</name>
    <dbReference type="NCBI Taxonomy" id="1352936"/>
    <lineage>
        <taxon>Bacteria</taxon>
        <taxon>Bacillati</taxon>
        <taxon>Actinomycetota</taxon>
        <taxon>Actinomycetes</taxon>
        <taxon>Kitasatosporales</taxon>
        <taxon>Streptomycetaceae</taxon>
        <taxon>Streptomyces</taxon>
    </lineage>
</organism>
<protein>
    <submittedName>
        <fullName evidence="1">Uncharacterized protein</fullName>
    </submittedName>
</protein>
<dbReference type="STRING" id="1352936.M878_05380"/>
<comment type="caution">
    <text evidence="1">The sequence shown here is derived from an EMBL/GenBank/DDBJ whole genome shotgun (WGS) entry which is preliminary data.</text>
</comment>
<dbReference type="Proteomes" id="UP000017984">
    <property type="component" value="Chromosome"/>
</dbReference>
<dbReference type="EMBL" id="AWQX01000050">
    <property type="protein sequence ID" value="EST35493.1"/>
    <property type="molecule type" value="Genomic_DNA"/>
</dbReference>
<dbReference type="RefSeq" id="WP_023545078.1">
    <property type="nucleotide sequence ID" value="NZ_CM002285.1"/>
</dbReference>
<proteinExistence type="predicted"/>
<reference evidence="1 2" key="1">
    <citation type="journal article" date="2014" name="Genome Announc.">
        <title>Draft Genome Sequence of Streptomyces roseochromogenes subsp. oscitans DS 12.976, Producer of the Aminocoumarin Antibiotic Clorobiocin.</title>
        <authorList>
            <person name="Ruckert C."/>
            <person name="Kalinowski J."/>
            <person name="Heide L."/>
            <person name="Apel A.K."/>
        </authorList>
    </citation>
    <scope>NUCLEOTIDE SEQUENCE [LARGE SCALE GENOMIC DNA]</scope>
    <source>
        <strain evidence="1 2">DS 12.976</strain>
    </source>
</reference>
<evidence type="ECO:0000313" key="2">
    <source>
        <dbReference type="Proteomes" id="UP000017984"/>
    </source>
</evidence>
<sequence>MAGYRWAVELSPEDLADEVQRPWRKRMTDFWQLSFHHKRGNHGFDDLFLDDEALLQ</sequence>
<dbReference type="HOGENOM" id="CLU_3012497_0_0_11"/>
<name>V6KTZ6_STRRC</name>